<proteinExistence type="predicted"/>
<evidence type="ECO:0000313" key="3">
    <source>
        <dbReference type="EMBL" id="MBM9509312.1"/>
    </source>
</evidence>
<evidence type="ECO:0000256" key="1">
    <source>
        <dbReference type="SAM" id="MobiDB-lite"/>
    </source>
</evidence>
<dbReference type="InterPro" id="IPR011528">
    <property type="entry name" value="NERD"/>
</dbReference>
<evidence type="ECO:0000313" key="4">
    <source>
        <dbReference type="Proteomes" id="UP000749040"/>
    </source>
</evidence>
<organism evidence="3 4">
    <name type="scientific">Actinacidiphila acididurans</name>
    <dbReference type="NCBI Taxonomy" id="2784346"/>
    <lineage>
        <taxon>Bacteria</taxon>
        <taxon>Bacillati</taxon>
        <taxon>Actinomycetota</taxon>
        <taxon>Actinomycetes</taxon>
        <taxon>Kitasatosporales</taxon>
        <taxon>Streptomycetaceae</taxon>
        <taxon>Actinacidiphila</taxon>
    </lineage>
</organism>
<evidence type="ECO:0000259" key="2">
    <source>
        <dbReference type="PROSITE" id="PS50965"/>
    </source>
</evidence>
<protein>
    <submittedName>
        <fullName evidence="3">NERD domain-containing protein</fullName>
    </submittedName>
</protein>
<dbReference type="RefSeq" id="WP_205362192.1">
    <property type="nucleotide sequence ID" value="NZ_JADKYB010000024.1"/>
</dbReference>
<dbReference type="Proteomes" id="UP000749040">
    <property type="component" value="Unassembled WGS sequence"/>
</dbReference>
<feature type="region of interest" description="Disordered" evidence="1">
    <location>
        <begin position="75"/>
        <end position="95"/>
    </location>
</feature>
<accession>A0ABS2U136</accession>
<gene>
    <name evidence="3" type="ORF">ITX44_33155</name>
</gene>
<dbReference type="EMBL" id="JADKYB010000024">
    <property type="protein sequence ID" value="MBM9509312.1"/>
    <property type="molecule type" value="Genomic_DNA"/>
</dbReference>
<name>A0ABS2U136_9ACTN</name>
<sequence length="323" mass="35522">MLIWVQGWVIKGGGMADLHVNRWQRPGQDRLYVNLGGRGGPAVAWLDCRTGKVEIKMPEYEAAARELIGQWQRQEGRNPAPPVAPPTAPPAPPAHWPPAPAIPPLPPLTRENDLALNRPGAAVAAKVREIEGRRSPLVRLVAKGLRLSLGADDWQTGLEGERTVGAALKQLPSSGWRVLHAIQWPSGADIDHLAIGAAGVFTINAKHHAGARVWVGKNMIRVNNRSTDHLRFALDEAERVAKVLRHWCGWDVPVQPVIAVVGAANIDFTDDAPPVIVVDRHHLVGQLMSLPAAVPEHRISHVYEVARRNDVWMSTRNRRRNGR</sequence>
<comment type="caution">
    <text evidence="3">The sequence shown here is derived from an EMBL/GenBank/DDBJ whole genome shotgun (WGS) entry which is preliminary data.</text>
</comment>
<dbReference type="Pfam" id="PF08378">
    <property type="entry name" value="NERD"/>
    <property type="match status" value="1"/>
</dbReference>
<feature type="domain" description="NERD" evidence="2">
    <location>
        <begin position="156"/>
        <end position="267"/>
    </location>
</feature>
<dbReference type="PROSITE" id="PS50965">
    <property type="entry name" value="NERD"/>
    <property type="match status" value="1"/>
</dbReference>
<reference evidence="3 4" key="1">
    <citation type="submission" date="2021-01" db="EMBL/GenBank/DDBJ databases">
        <title>Streptomyces acididurans sp. nov., isolated from a peat swamp forest soil.</title>
        <authorList>
            <person name="Chantavorakit T."/>
            <person name="Duangmal K."/>
        </authorList>
    </citation>
    <scope>NUCLEOTIDE SEQUENCE [LARGE SCALE GENOMIC DNA]</scope>
    <source>
        <strain evidence="3 4">KK5PA1</strain>
    </source>
</reference>
<feature type="compositionally biased region" description="Pro residues" evidence="1">
    <location>
        <begin position="79"/>
        <end position="95"/>
    </location>
</feature>
<keyword evidence="4" id="KW-1185">Reference proteome</keyword>